<dbReference type="GO" id="GO:0016874">
    <property type="term" value="F:ligase activity"/>
    <property type="evidence" value="ECO:0007669"/>
    <property type="project" value="UniProtKB-KW"/>
</dbReference>
<dbReference type="VEuPathDB" id="FungiDB:AO090001000003"/>
<dbReference type="SUPFAM" id="SSF53474">
    <property type="entry name" value="alpha/beta-Hydrolases"/>
    <property type="match status" value="1"/>
</dbReference>
<organism evidence="1 2">
    <name type="scientific">Aspergillus oryzae</name>
    <name type="common">Yellow koji mold</name>
    <dbReference type="NCBI Taxonomy" id="5062"/>
    <lineage>
        <taxon>Eukaryota</taxon>
        <taxon>Fungi</taxon>
        <taxon>Dikarya</taxon>
        <taxon>Ascomycota</taxon>
        <taxon>Pezizomycotina</taxon>
        <taxon>Eurotiomycetes</taxon>
        <taxon>Eurotiomycetidae</taxon>
        <taxon>Eurotiales</taxon>
        <taxon>Aspergillaceae</taxon>
        <taxon>Aspergillus</taxon>
        <taxon>Aspergillus subgen. Circumdati</taxon>
    </lineage>
</organism>
<sequence>MLAFEVGKVLESNGDKVSFLGSFNLPPHIKSRMHQLDWKERLLHLSYFLDLMTEAHARKLAAELQGATREQAMAKVMEDADQNRLFELALSPEALNKWATLAFALQSMAIDYDRSGSSTSMDVFYCISLAVVASSKKQWRNEHLRKWVDIARSEPRFHEVGGAHYTMLGPEHVFNFQKTLRAALDARGI</sequence>
<dbReference type="Gene3D" id="3.40.50.1820">
    <property type="entry name" value="alpha/beta hydrolase"/>
    <property type="match status" value="1"/>
</dbReference>
<accession>A0A1S9DDM4</accession>
<dbReference type="OrthoDB" id="10253869at2759"/>
<evidence type="ECO:0000313" key="2">
    <source>
        <dbReference type="Proteomes" id="UP000190312"/>
    </source>
</evidence>
<dbReference type="Proteomes" id="UP000190312">
    <property type="component" value="Unassembled WGS sequence"/>
</dbReference>
<gene>
    <name evidence="1" type="ORF">OAory_01092290</name>
</gene>
<dbReference type="InterPro" id="IPR029058">
    <property type="entry name" value="AB_hydrolase_fold"/>
</dbReference>
<protein>
    <submittedName>
        <fullName evidence="1">AMP-dependent synthetase/ligase</fullName>
    </submittedName>
</protein>
<proteinExistence type="predicted"/>
<comment type="caution">
    <text evidence="1">The sequence shown here is derived from an EMBL/GenBank/DDBJ whole genome shotgun (WGS) entry which is preliminary data.</text>
</comment>
<dbReference type="AlphaFoldDB" id="A0A1S9DDM4"/>
<keyword evidence="1" id="KW-0436">Ligase</keyword>
<dbReference type="EMBL" id="MKZY01000007">
    <property type="protein sequence ID" value="OOO07026.1"/>
    <property type="molecule type" value="Genomic_DNA"/>
</dbReference>
<evidence type="ECO:0000313" key="1">
    <source>
        <dbReference type="EMBL" id="OOO07026.1"/>
    </source>
</evidence>
<name>A0A1S9DDM4_ASPOZ</name>
<reference evidence="1 2" key="1">
    <citation type="submission" date="2016-10" db="EMBL/GenBank/DDBJ databases">
        <title>Genome sequencing of Aspergillus oryzae BCC7051.</title>
        <authorList>
            <person name="Thammarongtham C."/>
            <person name="Vorapreeda T."/>
            <person name="Nookaew I."/>
            <person name="Srisuk T."/>
            <person name="Land M."/>
            <person name="Jeennor S."/>
            <person name="Laoteng K."/>
        </authorList>
    </citation>
    <scope>NUCLEOTIDE SEQUENCE [LARGE SCALE GENOMIC DNA]</scope>
    <source>
        <strain evidence="1 2">BCC7051</strain>
    </source>
</reference>